<feature type="region of interest" description="Disordered" evidence="4">
    <location>
        <begin position="534"/>
        <end position="554"/>
    </location>
</feature>
<comment type="subcellular location">
    <subcellularLocation>
        <location evidence="1">Virion</location>
    </subcellularLocation>
</comment>
<accession>E5YB69</accession>
<evidence type="ECO:0000256" key="4">
    <source>
        <dbReference type="SAM" id="MobiDB-lite"/>
    </source>
</evidence>
<proteinExistence type="predicted"/>
<dbReference type="STRING" id="563192.HMPREF0179_03442"/>
<dbReference type="eggNOG" id="ENOG502ZB0X">
    <property type="taxonomic scope" value="Bacteria"/>
</dbReference>
<dbReference type="HOGENOM" id="CLU_040639_0_0_7"/>
<dbReference type="RefSeq" id="WP_005030284.1">
    <property type="nucleotide sequence ID" value="NZ_KE150238.1"/>
</dbReference>
<evidence type="ECO:0000313" key="6">
    <source>
        <dbReference type="Proteomes" id="UP000006034"/>
    </source>
</evidence>
<reference evidence="5 6" key="2">
    <citation type="submission" date="2013-04" db="EMBL/GenBank/DDBJ databases">
        <title>The Genome Sequence of Bilophila wadsworthia 3_1_6.</title>
        <authorList>
            <consortium name="The Broad Institute Genomics Platform"/>
            <person name="Earl A."/>
            <person name="Ward D."/>
            <person name="Feldgarden M."/>
            <person name="Gevers D."/>
            <person name="Sibley C."/>
            <person name="Strauss J."/>
            <person name="Allen-Vercoe E."/>
            <person name="Walker B."/>
            <person name="Young S."/>
            <person name="Zeng Q."/>
            <person name="Gargeya S."/>
            <person name="Fitzgerald M."/>
            <person name="Haas B."/>
            <person name="Abouelleil A."/>
            <person name="Allen A.W."/>
            <person name="Alvarado L."/>
            <person name="Arachchi H.M."/>
            <person name="Berlin A.M."/>
            <person name="Chapman S.B."/>
            <person name="Gainer-Dewar J."/>
            <person name="Goldberg J."/>
            <person name="Griggs A."/>
            <person name="Gujja S."/>
            <person name="Hansen M."/>
            <person name="Howarth C."/>
            <person name="Imamovic A."/>
            <person name="Ireland A."/>
            <person name="Larimer J."/>
            <person name="McCowan C."/>
            <person name="Murphy C."/>
            <person name="Pearson M."/>
            <person name="Poon T.W."/>
            <person name="Priest M."/>
            <person name="Roberts A."/>
            <person name="Saif S."/>
            <person name="Shea T."/>
            <person name="Sisk P."/>
            <person name="Sykes S."/>
            <person name="Wortman J."/>
            <person name="Nusbaum C."/>
            <person name="Birren B."/>
        </authorList>
    </citation>
    <scope>NUCLEOTIDE SEQUENCE [LARGE SCALE GENOMIC DNA]</scope>
    <source>
        <strain evidence="5 6">3_1_6</strain>
    </source>
</reference>
<gene>
    <name evidence="5" type="ORF">HMPREF0179_03442</name>
</gene>
<comment type="caution">
    <text evidence="5">The sequence shown here is derived from an EMBL/GenBank/DDBJ whole genome shotgun (WGS) entry which is preliminary data.</text>
</comment>
<dbReference type="Pfam" id="PF12236">
    <property type="entry name" value="Head-tail_con"/>
    <property type="match status" value="1"/>
</dbReference>
<dbReference type="InterPro" id="IPR020991">
    <property type="entry name" value="Connector_podovirus"/>
</dbReference>
<protein>
    <recommendedName>
        <fullName evidence="7">Head-to-tail joining protein</fullName>
    </recommendedName>
</protein>
<evidence type="ECO:0000256" key="1">
    <source>
        <dbReference type="ARBA" id="ARBA00004328"/>
    </source>
</evidence>
<keyword evidence="3" id="KW-0231">Viral genome packaging</keyword>
<evidence type="ECO:0008006" key="7">
    <source>
        <dbReference type="Google" id="ProtNLM"/>
    </source>
</evidence>
<reference evidence="5 6" key="1">
    <citation type="submission" date="2010-10" db="EMBL/GenBank/DDBJ databases">
        <authorList>
            <consortium name="The Broad Institute Genome Sequencing Platform"/>
            <person name="Ward D."/>
            <person name="Earl A."/>
            <person name="Feldgarden M."/>
            <person name="Young S.K."/>
            <person name="Gargeya S."/>
            <person name="Zeng Q."/>
            <person name="Alvarado L."/>
            <person name="Berlin A."/>
            <person name="Bochicchio J."/>
            <person name="Chapman S.B."/>
            <person name="Chen Z."/>
            <person name="Freedman E."/>
            <person name="Gellesch M."/>
            <person name="Goldberg J."/>
            <person name="Griggs A."/>
            <person name="Gujja S."/>
            <person name="Heilman E."/>
            <person name="Heiman D."/>
            <person name="Howarth C."/>
            <person name="Mehta T."/>
            <person name="Neiman D."/>
            <person name="Pearson M."/>
            <person name="Roberts A."/>
            <person name="Saif S."/>
            <person name="Shea T."/>
            <person name="Shenoy N."/>
            <person name="Sisk P."/>
            <person name="Stolte C."/>
            <person name="Sykes S."/>
            <person name="White J."/>
            <person name="Yandava C."/>
            <person name="Allen-Vercoe E."/>
            <person name="Sibley C."/>
            <person name="Ambrose C.E."/>
            <person name="Strauss J."/>
            <person name="Daigneault M."/>
            <person name="Haas B."/>
            <person name="Nusbaum C."/>
            <person name="Birren B."/>
        </authorList>
    </citation>
    <scope>NUCLEOTIDE SEQUENCE [LARGE SCALE GENOMIC DNA]</scope>
    <source>
        <strain evidence="5 6">3_1_6</strain>
    </source>
</reference>
<dbReference type="GeneID" id="78085017"/>
<evidence type="ECO:0000313" key="5">
    <source>
        <dbReference type="EMBL" id="EFV42765.1"/>
    </source>
</evidence>
<evidence type="ECO:0000256" key="3">
    <source>
        <dbReference type="ARBA" id="ARBA00023219"/>
    </source>
</evidence>
<evidence type="ECO:0000256" key="2">
    <source>
        <dbReference type="ARBA" id="ARBA00022612"/>
    </source>
</evidence>
<feature type="region of interest" description="Disordered" evidence="4">
    <location>
        <begin position="1"/>
        <end position="29"/>
    </location>
</feature>
<organism evidence="5 6">
    <name type="scientific">Bilophila wadsworthia (strain 3_1_6)</name>
    <dbReference type="NCBI Taxonomy" id="563192"/>
    <lineage>
        <taxon>Bacteria</taxon>
        <taxon>Pseudomonadati</taxon>
        <taxon>Thermodesulfobacteriota</taxon>
        <taxon>Desulfovibrionia</taxon>
        <taxon>Desulfovibrionales</taxon>
        <taxon>Desulfovibrionaceae</taxon>
        <taxon>Bilophila</taxon>
    </lineage>
</organism>
<keyword evidence="6" id="KW-1185">Reference proteome</keyword>
<name>E5YB69_BILW3</name>
<dbReference type="EMBL" id="ADCP02000001">
    <property type="protein sequence ID" value="EFV42765.1"/>
    <property type="molecule type" value="Genomic_DNA"/>
</dbReference>
<dbReference type="Proteomes" id="UP000006034">
    <property type="component" value="Unassembled WGS sequence"/>
</dbReference>
<feature type="compositionally biased region" description="Low complexity" evidence="4">
    <location>
        <begin position="538"/>
        <end position="554"/>
    </location>
</feature>
<keyword evidence="2" id="KW-1188">Viral release from host cell</keyword>
<dbReference type="OrthoDB" id="5465415at2"/>
<sequence length="554" mass="60716">MAPADSAFPDNGSLPTKGPAETRYTELSQDRAPYLDRARRCAELTIPYLIPPDDLAQGQELPSLYQSVGANGVTNLASKLLLTMLPPNEPCFRLRVNNLVVEREEENADKEFRTKIEKALSRIEQAVLADIEASGDRPVVAEGNQHLIVAGNVLYHDDPKKGLRLFPLSRYVVERDPMGTPVEIVVEETVNLDTLPEDVAERIREAADTLGQPSIKGDDRKDVNIYTHLKRGPKKWSVYQECRGVKLPGSEGSYKLEACPWLPVRMYSIAGENYGRSFVELQLGDLGSLESLCQSLVEGSAVSAKVVGLVNPNGVTDPKALAESANGDMIEGNADDVAFLQVQKGADFQVVAAQIQRLEQRLKTAFLMMDGVRRDAERVTAEEIRVIAQELETGLGGVYTLISQEFQLPYIASRMATMTRQKRIPELPKGTVTPSIVTGFEAIGRGNDKQKLLEFLKAGTELMGESFLGLLNPQNAVTRLASAMGISTEGLVKDEEELAQERQAAQQQAQGQMMMEKLGPEALRQIGGMAQAGNAEALQGMQQGLEQQMQQQQP</sequence>
<dbReference type="AlphaFoldDB" id="E5YB69"/>